<evidence type="ECO:0000313" key="1">
    <source>
        <dbReference type="EMBL" id="PRP72781.1"/>
    </source>
</evidence>
<accession>A0A2P6MM57</accession>
<dbReference type="AlphaFoldDB" id="A0A2P6MM57"/>
<dbReference type="Proteomes" id="UP000241769">
    <property type="component" value="Unassembled WGS sequence"/>
</dbReference>
<comment type="caution">
    <text evidence="1">The sequence shown here is derived from an EMBL/GenBank/DDBJ whole genome shotgun (WGS) entry which is preliminary data.</text>
</comment>
<protein>
    <submittedName>
        <fullName evidence="1">Uncharacterized protein</fullName>
    </submittedName>
</protein>
<gene>
    <name evidence="1" type="ORF">PROFUN_07681</name>
</gene>
<reference evidence="1 2" key="1">
    <citation type="journal article" date="2018" name="Genome Biol. Evol.">
        <title>Multiple Roots of Fruiting Body Formation in Amoebozoa.</title>
        <authorList>
            <person name="Hillmann F."/>
            <person name="Forbes G."/>
            <person name="Novohradska S."/>
            <person name="Ferling I."/>
            <person name="Riege K."/>
            <person name="Groth M."/>
            <person name="Westermann M."/>
            <person name="Marz M."/>
            <person name="Spaller T."/>
            <person name="Winckler T."/>
            <person name="Schaap P."/>
            <person name="Glockner G."/>
        </authorList>
    </citation>
    <scope>NUCLEOTIDE SEQUENCE [LARGE SCALE GENOMIC DNA]</scope>
    <source>
        <strain evidence="1 2">Jena</strain>
    </source>
</reference>
<name>A0A2P6MM57_9EUKA</name>
<sequence>MGHLPRAYPSNTFLPLKWALHELLSAACLRTLSVARFRPLDPGLSIWVEERGLCCVTVHILSGIRSVPPRWCFEIVQITIFHTENMGGNEAFKKQAQRDWACVWTSGHVERCSIKK</sequence>
<proteinExistence type="predicted"/>
<keyword evidence="2" id="KW-1185">Reference proteome</keyword>
<evidence type="ECO:0000313" key="2">
    <source>
        <dbReference type="Proteomes" id="UP000241769"/>
    </source>
</evidence>
<dbReference type="EMBL" id="MDYQ01000812">
    <property type="protein sequence ID" value="PRP72781.1"/>
    <property type="molecule type" value="Genomic_DNA"/>
</dbReference>
<dbReference type="InParanoid" id="A0A2P6MM57"/>
<organism evidence="1 2">
    <name type="scientific">Planoprotostelium fungivorum</name>
    <dbReference type="NCBI Taxonomy" id="1890364"/>
    <lineage>
        <taxon>Eukaryota</taxon>
        <taxon>Amoebozoa</taxon>
        <taxon>Evosea</taxon>
        <taxon>Variosea</taxon>
        <taxon>Cavosteliida</taxon>
        <taxon>Cavosteliaceae</taxon>
        <taxon>Planoprotostelium</taxon>
    </lineage>
</organism>